<dbReference type="PANTHER" id="PTHR45663:SF11">
    <property type="entry name" value="GEO12009P1"/>
    <property type="match status" value="1"/>
</dbReference>
<dbReference type="SUPFAM" id="SSF52833">
    <property type="entry name" value="Thioredoxin-like"/>
    <property type="match status" value="1"/>
</dbReference>
<feature type="signal peptide" evidence="5">
    <location>
        <begin position="1"/>
        <end position="19"/>
    </location>
</feature>
<dbReference type="RefSeq" id="WP_091153326.1">
    <property type="nucleotide sequence ID" value="NZ_FNAI01000013.1"/>
</dbReference>
<dbReference type="PROSITE" id="PS51352">
    <property type="entry name" value="THIOREDOXIN_2"/>
    <property type="match status" value="1"/>
</dbReference>
<dbReference type="GO" id="GO:0006950">
    <property type="term" value="P:response to stress"/>
    <property type="evidence" value="ECO:0007669"/>
    <property type="project" value="UniProtKB-ARBA"/>
</dbReference>
<dbReference type="InterPro" id="IPR012336">
    <property type="entry name" value="Thioredoxin-like_fold"/>
</dbReference>
<evidence type="ECO:0000256" key="2">
    <source>
        <dbReference type="ARBA" id="ARBA00022982"/>
    </source>
</evidence>
<evidence type="ECO:0000313" key="8">
    <source>
        <dbReference type="Proteomes" id="UP000199072"/>
    </source>
</evidence>
<name>A0A1G7IRU2_9SPHI</name>
<evidence type="ECO:0000256" key="4">
    <source>
        <dbReference type="ARBA" id="ARBA00023284"/>
    </source>
</evidence>
<protein>
    <submittedName>
        <fullName evidence="7">Thioredoxin-like</fullName>
    </submittedName>
</protein>
<dbReference type="InterPro" id="IPR017937">
    <property type="entry name" value="Thioredoxin_CS"/>
</dbReference>
<keyword evidence="8" id="KW-1185">Reference proteome</keyword>
<dbReference type="STRING" id="1391627.SAMN05216464_113135"/>
<dbReference type="PROSITE" id="PS00194">
    <property type="entry name" value="THIOREDOXIN_1"/>
    <property type="match status" value="1"/>
</dbReference>
<dbReference type="AlphaFoldDB" id="A0A1G7IRU2"/>
<dbReference type="GO" id="GO:0005737">
    <property type="term" value="C:cytoplasm"/>
    <property type="evidence" value="ECO:0007669"/>
    <property type="project" value="TreeGrafter"/>
</dbReference>
<keyword evidence="2" id="KW-0249">Electron transport</keyword>
<reference evidence="7 8" key="1">
    <citation type="submission" date="2016-10" db="EMBL/GenBank/DDBJ databases">
        <authorList>
            <person name="de Groot N.N."/>
        </authorList>
    </citation>
    <scope>NUCLEOTIDE SEQUENCE [LARGE SCALE GENOMIC DNA]</scope>
    <source>
        <strain evidence="7 8">47C3B</strain>
    </source>
</reference>
<evidence type="ECO:0000256" key="5">
    <source>
        <dbReference type="SAM" id="SignalP"/>
    </source>
</evidence>
<sequence>MIKNLFLIGIFLCPVILMAQSQGITFTDGLSWKEVQLKAKAENKFIFMDVYATWCGPCKQMDREIYAHPTLGDLMNPYFISVKVQMDTSKNDSQKTRSFYKDAAFIKYQFHIESIPTFLFFNSNGELLNKDAGAKNIKEFTSIIRDVENTNWSYPNQVERYRKNELNYSDIRLLYKKALVMNEALFADSLARDIKVNFLDKISPDSLLKKDNLSFLGKNINLVSSNDLIFKLTLQSPRQVDSIFNEGKATKIEWADWLVSIVIQHEEIDNVLSKRDKRTFNFDRTVKKVKLKYPLVNADKIILKGLYFYYASKRDWINYSIYYDKFLTNYPPSTEGNEAFFALNSPAWILFSSTGKEQCLKFALKWIEKAIKIKPQLNDHIQFLDTRANILYRLGKTDKAIDQENVAIEGEKILTESKGQVFDPKKDDIYGFGKVLEKMRSGLPTWPTK</sequence>
<accession>A0A1G7IRU2</accession>
<dbReference type="Proteomes" id="UP000199072">
    <property type="component" value="Unassembled WGS sequence"/>
</dbReference>
<dbReference type="PANTHER" id="PTHR45663">
    <property type="entry name" value="GEO12009P1"/>
    <property type="match status" value="1"/>
</dbReference>
<dbReference type="InterPro" id="IPR013766">
    <property type="entry name" value="Thioredoxin_domain"/>
</dbReference>
<evidence type="ECO:0000259" key="6">
    <source>
        <dbReference type="PROSITE" id="PS51352"/>
    </source>
</evidence>
<organism evidence="7 8">
    <name type="scientific">Mucilaginibacter pineti</name>
    <dbReference type="NCBI Taxonomy" id="1391627"/>
    <lineage>
        <taxon>Bacteria</taxon>
        <taxon>Pseudomonadati</taxon>
        <taxon>Bacteroidota</taxon>
        <taxon>Sphingobacteriia</taxon>
        <taxon>Sphingobacteriales</taxon>
        <taxon>Sphingobacteriaceae</taxon>
        <taxon>Mucilaginibacter</taxon>
    </lineage>
</organism>
<dbReference type="SUPFAM" id="SSF48452">
    <property type="entry name" value="TPR-like"/>
    <property type="match status" value="1"/>
</dbReference>
<gene>
    <name evidence="7" type="ORF">SAMN05216464_113135</name>
</gene>
<proteinExistence type="predicted"/>
<evidence type="ECO:0000256" key="1">
    <source>
        <dbReference type="ARBA" id="ARBA00022448"/>
    </source>
</evidence>
<dbReference type="InterPro" id="IPR036249">
    <property type="entry name" value="Thioredoxin-like_sf"/>
</dbReference>
<feature type="chain" id="PRO_5011729694" evidence="5">
    <location>
        <begin position="20"/>
        <end position="449"/>
    </location>
</feature>
<keyword evidence="3" id="KW-1015">Disulfide bond</keyword>
<dbReference type="EMBL" id="FNAI01000013">
    <property type="protein sequence ID" value="SDF15296.1"/>
    <property type="molecule type" value="Genomic_DNA"/>
</dbReference>
<keyword evidence="4" id="KW-0676">Redox-active center</keyword>
<dbReference type="Pfam" id="PF13098">
    <property type="entry name" value="Thioredoxin_2"/>
    <property type="match status" value="1"/>
</dbReference>
<dbReference type="OrthoDB" id="120730at2"/>
<dbReference type="InterPro" id="IPR011990">
    <property type="entry name" value="TPR-like_helical_dom_sf"/>
</dbReference>
<feature type="domain" description="Thioredoxin" evidence="6">
    <location>
        <begin position="13"/>
        <end position="149"/>
    </location>
</feature>
<keyword evidence="1" id="KW-0813">Transport</keyword>
<evidence type="ECO:0000256" key="3">
    <source>
        <dbReference type="ARBA" id="ARBA00023157"/>
    </source>
</evidence>
<keyword evidence="5" id="KW-0732">Signal</keyword>
<dbReference type="GO" id="GO:0015035">
    <property type="term" value="F:protein-disulfide reductase activity"/>
    <property type="evidence" value="ECO:0007669"/>
    <property type="project" value="TreeGrafter"/>
</dbReference>
<dbReference type="Gene3D" id="3.40.30.10">
    <property type="entry name" value="Glutaredoxin"/>
    <property type="match status" value="1"/>
</dbReference>
<evidence type="ECO:0000313" key="7">
    <source>
        <dbReference type="EMBL" id="SDF15296.1"/>
    </source>
</evidence>